<dbReference type="Proteomes" id="UP000095594">
    <property type="component" value="Unassembled WGS sequence"/>
</dbReference>
<gene>
    <name evidence="2" type="ORF">ERS852471_03250</name>
</gene>
<organism evidence="2 3">
    <name type="scientific">Clostridium disporicum</name>
    <dbReference type="NCBI Taxonomy" id="84024"/>
    <lineage>
        <taxon>Bacteria</taxon>
        <taxon>Bacillati</taxon>
        <taxon>Bacillota</taxon>
        <taxon>Clostridia</taxon>
        <taxon>Eubacteriales</taxon>
        <taxon>Clostridiaceae</taxon>
        <taxon>Clostridium</taxon>
    </lineage>
</organism>
<reference evidence="2 3" key="1">
    <citation type="submission" date="2015-09" db="EMBL/GenBank/DDBJ databases">
        <authorList>
            <consortium name="Pathogen Informatics"/>
        </authorList>
    </citation>
    <scope>NUCLEOTIDE SEQUENCE [LARGE SCALE GENOMIC DNA]</scope>
    <source>
        <strain evidence="2 3">2789STDY5834856</strain>
    </source>
</reference>
<dbReference type="OrthoDB" id="9899563at2"/>
<sequence length="109" mass="13046">MWKYLLVGIFLLVVAIIVIVRITTSQKYNIYKKYKRMINFYREKFSNDISNDLVYQYIRDIDGLPKIQNSTEYMDTFIEFYNLINGDNKISDDLKFQLKVSLNLKGIRV</sequence>
<feature type="transmembrane region" description="Helical" evidence="1">
    <location>
        <begin position="6"/>
        <end position="24"/>
    </location>
</feature>
<proteinExistence type="predicted"/>
<dbReference type="EMBL" id="CYZX01000035">
    <property type="protein sequence ID" value="CUP23471.1"/>
    <property type="molecule type" value="Genomic_DNA"/>
</dbReference>
<evidence type="ECO:0000313" key="2">
    <source>
        <dbReference type="EMBL" id="CUP23471.1"/>
    </source>
</evidence>
<keyword evidence="1" id="KW-1133">Transmembrane helix</keyword>
<name>A0A174LKQ0_9CLOT</name>
<evidence type="ECO:0000313" key="3">
    <source>
        <dbReference type="Proteomes" id="UP000095594"/>
    </source>
</evidence>
<dbReference type="RefSeq" id="WP_055268397.1">
    <property type="nucleotide sequence ID" value="NZ_CABIXQ010000035.1"/>
</dbReference>
<protein>
    <submittedName>
        <fullName evidence="2">Uncharacterized protein</fullName>
    </submittedName>
</protein>
<accession>A0A174LKQ0</accession>
<dbReference type="AlphaFoldDB" id="A0A174LKQ0"/>
<evidence type="ECO:0000256" key="1">
    <source>
        <dbReference type="SAM" id="Phobius"/>
    </source>
</evidence>
<keyword evidence="1" id="KW-0812">Transmembrane</keyword>
<keyword evidence="1" id="KW-0472">Membrane</keyword>